<sequence>MVVDITLPPYTFEPVRGPLREPVVRRRRAWGPAAWVAMYHSVSDHPEDPYDITVSPARLDRQLAWLRARGLRGVSMRDLLAARAREQERGLVGLTFDDGYADFLTTALPVLGRWGCGATLFVLPGRLDGENDWDALGPRKRLLGAEGIRRAAAAGIEIASHGLTHVDLTKAGPNEMRAEVHRSRSVLADLIDADVQGFCYPYGRLDQHVHDTVRQAGYRYACAIAPPPALAGDFAVPRLHIAQADTAARLELKRRLARVRGRALEAV</sequence>
<dbReference type="InterPro" id="IPR051398">
    <property type="entry name" value="Polysacch_Deacetylase"/>
</dbReference>
<dbReference type="PANTHER" id="PTHR34216:SF3">
    <property type="entry name" value="POLY-BETA-1,6-N-ACETYL-D-GLUCOSAMINE N-DEACETYLASE"/>
    <property type="match status" value="1"/>
</dbReference>
<dbReference type="CDD" id="cd10918">
    <property type="entry name" value="CE4_NodB_like_5s_6s"/>
    <property type="match status" value="1"/>
</dbReference>
<dbReference type="GO" id="GO:0016810">
    <property type="term" value="F:hydrolase activity, acting on carbon-nitrogen (but not peptide) bonds"/>
    <property type="evidence" value="ECO:0007669"/>
    <property type="project" value="InterPro"/>
</dbReference>
<protein>
    <submittedName>
        <fullName evidence="4">Polysaccharide deacetylase</fullName>
    </submittedName>
</protein>
<dbReference type="PANTHER" id="PTHR34216">
    <property type="match status" value="1"/>
</dbReference>
<feature type="domain" description="NodB homology" evidence="3">
    <location>
        <begin position="90"/>
        <end position="267"/>
    </location>
</feature>
<evidence type="ECO:0000256" key="1">
    <source>
        <dbReference type="ARBA" id="ARBA00004613"/>
    </source>
</evidence>
<dbReference type="PROSITE" id="PS51677">
    <property type="entry name" value="NODB"/>
    <property type="match status" value="1"/>
</dbReference>
<dbReference type="AlphaFoldDB" id="A0A101T0L6"/>
<dbReference type="InterPro" id="IPR011330">
    <property type="entry name" value="Glyco_hydro/deAcase_b/a-brl"/>
</dbReference>
<gene>
    <name evidence="4" type="ORF">AQJ66_19175</name>
</gene>
<reference evidence="4 5" key="1">
    <citation type="submission" date="2015-10" db="EMBL/GenBank/DDBJ databases">
        <title>Draft genome sequence of Streptomyces bungoensis DSM 41781, type strain for the species Streptomyces bungoensis.</title>
        <authorList>
            <person name="Ruckert C."/>
            <person name="Winkler A."/>
            <person name="Kalinowski J."/>
            <person name="Kampfer P."/>
            <person name="Glaeser S."/>
        </authorList>
    </citation>
    <scope>NUCLEOTIDE SEQUENCE [LARGE SCALE GENOMIC DNA]</scope>
    <source>
        <strain evidence="4 5">DSM 41781</strain>
    </source>
</reference>
<dbReference type="EMBL" id="LMWX01000030">
    <property type="protein sequence ID" value="KUN83359.1"/>
    <property type="molecule type" value="Genomic_DNA"/>
</dbReference>
<evidence type="ECO:0000313" key="5">
    <source>
        <dbReference type="Proteomes" id="UP000053024"/>
    </source>
</evidence>
<evidence type="ECO:0000256" key="2">
    <source>
        <dbReference type="ARBA" id="ARBA00022729"/>
    </source>
</evidence>
<comment type="subcellular location">
    <subcellularLocation>
        <location evidence="1">Secreted</location>
    </subcellularLocation>
</comment>
<dbReference type="SUPFAM" id="SSF88713">
    <property type="entry name" value="Glycoside hydrolase/deacetylase"/>
    <property type="match status" value="1"/>
</dbReference>
<dbReference type="RefSeq" id="WP_061923412.1">
    <property type="nucleotide sequence ID" value="NZ_JBEYBH010000038.1"/>
</dbReference>
<evidence type="ECO:0000313" key="4">
    <source>
        <dbReference type="EMBL" id="KUN83359.1"/>
    </source>
</evidence>
<evidence type="ECO:0000259" key="3">
    <source>
        <dbReference type="PROSITE" id="PS51677"/>
    </source>
</evidence>
<dbReference type="InterPro" id="IPR002509">
    <property type="entry name" value="NODB_dom"/>
</dbReference>
<dbReference type="Proteomes" id="UP000053024">
    <property type="component" value="Unassembled WGS sequence"/>
</dbReference>
<comment type="caution">
    <text evidence="4">The sequence shown here is derived from an EMBL/GenBank/DDBJ whole genome shotgun (WGS) entry which is preliminary data.</text>
</comment>
<accession>A0A101T0L6</accession>
<proteinExistence type="predicted"/>
<organism evidence="4 5">
    <name type="scientific">Streptomyces bungoensis</name>
    <dbReference type="NCBI Taxonomy" id="285568"/>
    <lineage>
        <taxon>Bacteria</taxon>
        <taxon>Bacillati</taxon>
        <taxon>Actinomycetota</taxon>
        <taxon>Actinomycetes</taxon>
        <taxon>Kitasatosporales</taxon>
        <taxon>Streptomycetaceae</taxon>
        <taxon>Streptomyces</taxon>
    </lineage>
</organism>
<dbReference type="GO" id="GO:0005975">
    <property type="term" value="P:carbohydrate metabolic process"/>
    <property type="evidence" value="ECO:0007669"/>
    <property type="project" value="InterPro"/>
</dbReference>
<keyword evidence="2" id="KW-0732">Signal</keyword>
<dbReference type="STRING" id="285568.AQJ66_19175"/>
<keyword evidence="5" id="KW-1185">Reference proteome</keyword>
<name>A0A101T0L6_9ACTN</name>
<dbReference type="OrthoDB" id="9782872at2"/>
<dbReference type="Gene3D" id="3.20.20.370">
    <property type="entry name" value="Glycoside hydrolase/deacetylase"/>
    <property type="match status" value="1"/>
</dbReference>
<dbReference type="Pfam" id="PF01522">
    <property type="entry name" value="Polysacc_deac_1"/>
    <property type="match status" value="1"/>
</dbReference>
<dbReference type="GO" id="GO:0005576">
    <property type="term" value="C:extracellular region"/>
    <property type="evidence" value="ECO:0007669"/>
    <property type="project" value="UniProtKB-SubCell"/>
</dbReference>